<accession>A0AAV3Z1Y1</accession>
<evidence type="ECO:0000313" key="1">
    <source>
        <dbReference type="EMBL" id="GFN88659.1"/>
    </source>
</evidence>
<organism evidence="1 2">
    <name type="scientific">Plakobranchus ocellatus</name>
    <dbReference type="NCBI Taxonomy" id="259542"/>
    <lineage>
        <taxon>Eukaryota</taxon>
        <taxon>Metazoa</taxon>
        <taxon>Spiralia</taxon>
        <taxon>Lophotrochozoa</taxon>
        <taxon>Mollusca</taxon>
        <taxon>Gastropoda</taxon>
        <taxon>Heterobranchia</taxon>
        <taxon>Euthyneura</taxon>
        <taxon>Panpulmonata</taxon>
        <taxon>Sacoglossa</taxon>
        <taxon>Placobranchoidea</taxon>
        <taxon>Plakobranchidae</taxon>
        <taxon>Plakobranchus</taxon>
    </lineage>
</organism>
<evidence type="ECO:0000313" key="2">
    <source>
        <dbReference type="Proteomes" id="UP000735302"/>
    </source>
</evidence>
<sequence>MSNFPRDCNSQTQLEYDSLSNFTPVQMQSLKMDLEHLEFDSDECFDYSSNEYEICSESEDSSDEANLDLPPVTNNVESSSGAQFNNIFIDFNITESFRGQNNPRKKHDVRLTRQDVYNIKHRSLGTQGGRHNDIEKCCDVIDTLDLEGGAVCVGKDDCGGFEF</sequence>
<proteinExistence type="predicted"/>
<keyword evidence="2" id="KW-1185">Reference proteome</keyword>
<gene>
    <name evidence="1" type="ORF">PoB_001516500</name>
</gene>
<reference evidence="1 2" key="1">
    <citation type="journal article" date="2021" name="Elife">
        <title>Chloroplast acquisition without the gene transfer in kleptoplastic sea slugs, Plakobranchus ocellatus.</title>
        <authorList>
            <person name="Maeda T."/>
            <person name="Takahashi S."/>
            <person name="Yoshida T."/>
            <person name="Shimamura S."/>
            <person name="Takaki Y."/>
            <person name="Nagai Y."/>
            <person name="Toyoda A."/>
            <person name="Suzuki Y."/>
            <person name="Arimoto A."/>
            <person name="Ishii H."/>
            <person name="Satoh N."/>
            <person name="Nishiyama T."/>
            <person name="Hasebe M."/>
            <person name="Maruyama T."/>
            <person name="Minagawa J."/>
            <person name="Obokata J."/>
            <person name="Shigenobu S."/>
        </authorList>
    </citation>
    <scope>NUCLEOTIDE SEQUENCE [LARGE SCALE GENOMIC DNA]</scope>
</reference>
<protein>
    <submittedName>
        <fullName evidence="1">Uncharacterized protein</fullName>
    </submittedName>
</protein>
<comment type="caution">
    <text evidence="1">The sequence shown here is derived from an EMBL/GenBank/DDBJ whole genome shotgun (WGS) entry which is preliminary data.</text>
</comment>
<dbReference type="AlphaFoldDB" id="A0AAV3Z1Y1"/>
<name>A0AAV3Z1Y1_9GAST</name>
<dbReference type="Proteomes" id="UP000735302">
    <property type="component" value="Unassembled WGS sequence"/>
</dbReference>
<dbReference type="EMBL" id="BLXT01001861">
    <property type="protein sequence ID" value="GFN88659.1"/>
    <property type="molecule type" value="Genomic_DNA"/>
</dbReference>